<reference evidence="1 2" key="1">
    <citation type="journal article" date="2012" name="J. Bacteriol.">
        <title>Complete Genome Sequence of the Beer Spoilage Organism Pediococcus claussenii ATCC BAA-344T.</title>
        <authorList>
            <person name="Pittet V."/>
            <person name="Abegunde T."/>
            <person name="Marfleet T."/>
            <person name="Haakensen M."/>
            <person name="Morrow K."/>
            <person name="Jayaprakash T."/>
            <person name="Schroeder K."/>
            <person name="Trost B."/>
            <person name="Byrns S."/>
            <person name="Bergsveinson J."/>
            <person name="Kusalik A."/>
            <person name="Ziola B."/>
        </authorList>
    </citation>
    <scope>NUCLEOTIDE SEQUENCE [LARGE SCALE GENOMIC DNA]</scope>
    <source>
        <strain evidence="1 2">ATCC BAA-344</strain>
    </source>
</reference>
<protein>
    <submittedName>
        <fullName evidence="1">Uncharacterized protein</fullName>
    </submittedName>
</protein>
<proteinExistence type="predicted"/>
<keyword evidence="2" id="KW-1185">Reference proteome</keyword>
<accession>G8PB00</accession>
<evidence type="ECO:0000313" key="2">
    <source>
        <dbReference type="Proteomes" id="UP000005444"/>
    </source>
</evidence>
<dbReference type="AlphaFoldDB" id="G8PB00"/>
<dbReference type="KEGG" id="pce:PECL_1651"/>
<dbReference type="Proteomes" id="UP000005444">
    <property type="component" value="Chromosome"/>
</dbReference>
<organism evidence="1 2">
    <name type="scientific">Pediococcus claussenii (strain ATCC BAA-344 / DSM 14800 / JCM 18046 / KCTC 3811 / LMG 21948 / P06)</name>
    <dbReference type="NCBI Taxonomy" id="701521"/>
    <lineage>
        <taxon>Bacteria</taxon>
        <taxon>Bacillati</taxon>
        <taxon>Bacillota</taxon>
        <taxon>Bacilli</taxon>
        <taxon>Lactobacillales</taxon>
        <taxon>Lactobacillaceae</taxon>
        <taxon>Pediococcus</taxon>
    </lineage>
</organism>
<dbReference type="EMBL" id="CP003137">
    <property type="protein sequence ID" value="AEV95868.1"/>
    <property type="molecule type" value="Genomic_DNA"/>
</dbReference>
<evidence type="ECO:0000313" key="1">
    <source>
        <dbReference type="EMBL" id="AEV95868.1"/>
    </source>
</evidence>
<sequence length="60" mass="7089">MFQLFNVRILLFVFFYRDAFSLDQIIQYYSKNELYKFFFSGMCEVGKLTSPPSISSVQAL</sequence>
<name>G8PB00_PEDCP</name>
<gene>
    <name evidence="1" type="ordered locus">PECL_1651</name>
</gene>
<dbReference type="HOGENOM" id="CLU_2937520_0_0_9"/>
<dbReference type="PATRIC" id="fig|701521.8.peg.1552"/>